<dbReference type="SFLD" id="SFLDG01082">
    <property type="entry name" value="B12-binding_domain_containing"/>
    <property type="match status" value="1"/>
</dbReference>
<dbReference type="GO" id="GO:0003824">
    <property type="term" value="F:catalytic activity"/>
    <property type="evidence" value="ECO:0007669"/>
    <property type="project" value="InterPro"/>
</dbReference>
<dbReference type="Gene3D" id="3.80.30.20">
    <property type="entry name" value="tm_1862 like domain"/>
    <property type="match status" value="1"/>
</dbReference>
<dbReference type="InterPro" id="IPR023404">
    <property type="entry name" value="rSAM_horseshoe"/>
</dbReference>
<evidence type="ECO:0000313" key="3">
    <source>
        <dbReference type="Proteomes" id="UP000001683"/>
    </source>
</evidence>
<dbReference type="InterPro" id="IPR058240">
    <property type="entry name" value="rSAM_sf"/>
</dbReference>
<dbReference type="STRING" id="457570.Nther_1966"/>
<dbReference type="HOGENOM" id="CLU_533842_0_0_9"/>
<dbReference type="InterPro" id="IPR006638">
    <property type="entry name" value="Elp3/MiaA/NifB-like_rSAM"/>
</dbReference>
<evidence type="ECO:0000313" key="2">
    <source>
        <dbReference type="EMBL" id="ACB85536.1"/>
    </source>
</evidence>
<dbReference type="SMART" id="SM00729">
    <property type="entry name" value="Elp3"/>
    <property type="match status" value="1"/>
</dbReference>
<dbReference type="Proteomes" id="UP000001683">
    <property type="component" value="Chromosome"/>
</dbReference>
<accession>B2A6K3</accession>
<dbReference type="GO" id="GO:0051536">
    <property type="term" value="F:iron-sulfur cluster binding"/>
    <property type="evidence" value="ECO:0007669"/>
    <property type="project" value="InterPro"/>
</dbReference>
<dbReference type="KEGG" id="nth:Nther_1966"/>
<feature type="domain" description="Radical SAM core" evidence="1">
    <location>
        <begin position="182"/>
        <end position="444"/>
    </location>
</feature>
<proteinExistence type="predicted"/>
<organism evidence="2 3">
    <name type="scientific">Natranaerobius thermophilus (strain ATCC BAA-1301 / DSM 18059 / JW/NM-WN-LF)</name>
    <dbReference type="NCBI Taxonomy" id="457570"/>
    <lineage>
        <taxon>Bacteria</taxon>
        <taxon>Bacillati</taxon>
        <taxon>Bacillota</taxon>
        <taxon>Clostridia</taxon>
        <taxon>Natranaerobiales</taxon>
        <taxon>Natranaerobiaceae</taxon>
        <taxon>Natranaerobius</taxon>
    </lineage>
</organism>
<dbReference type="OrthoDB" id="3493141at2"/>
<dbReference type="EMBL" id="CP001034">
    <property type="protein sequence ID" value="ACB85536.1"/>
    <property type="molecule type" value="Genomic_DNA"/>
</dbReference>
<sequence>MEQSNAKKITLIDGYVDEPSCLGVPPYISPYVRYTFGALLESGFREGQIEYLTIDQLRDDTEKLEELQTNRESIVIIAGTTVPGRYLGGRPISLKEISRVSENCRGKIYLGGPIVLCGFEIPGLDYYLDETGAFTLYELMSCSSFDKSLKSTKSLIHNRSGRLELLERFAQSGAQVLTKHPEFPFVVCELETYRGCLRQGNCNFCSESLKKILYTRTPQDISKEVSALYSHGARHFRLGAQTDLFMYGATETDLGLTPNPAVIQELYSGIRKAAPQLETLHMDNANPSTIARYPQAAREIMKTIVTYNTPGDTAAFGLESCDPEVLKQNDIGTDPQETMAAIELMNQVGGITENGVYKLLPGINLLYGLQGETSDTFDLNFNFLKEVLDRGLLLRRINLRQVREIAGYAAKKVNEKRFKQHKEMVNQEINFPMLKKVFPKKSILKNVRTEKREGYVTYGRQLGSYPILVGIPGEHPLDKFVDVKVIDHGYRSITGLKYPFNINKAQKEELRALPGIGKKRATHLFLNKPIENGNELQNLLGDSINVEEIDSLIDQY</sequence>
<dbReference type="Pfam" id="PF04055">
    <property type="entry name" value="Radical_SAM"/>
    <property type="match status" value="1"/>
</dbReference>
<dbReference type="PANTHER" id="PTHR43324">
    <property type="match status" value="1"/>
</dbReference>
<dbReference type="PANTHER" id="PTHR43324:SF1">
    <property type="entry name" value="RADICAL SAM CORE DOMAIN-CONTAINING PROTEIN"/>
    <property type="match status" value="1"/>
</dbReference>
<dbReference type="AlphaFoldDB" id="B2A6K3"/>
<reference evidence="2 3" key="2">
    <citation type="journal article" date="2011" name="J. Bacteriol.">
        <title>Complete genome sequence of the anaerobic, halophilic alkalithermophile Natranaerobius thermophilus JW/NM-WN-LF.</title>
        <authorList>
            <person name="Zhao B."/>
            <person name="Mesbah N.M."/>
            <person name="Dalin E."/>
            <person name="Goodwin L."/>
            <person name="Nolan M."/>
            <person name="Pitluck S."/>
            <person name="Chertkov O."/>
            <person name="Brettin T.S."/>
            <person name="Han J."/>
            <person name="Larimer F.W."/>
            <person name="Land M.L."/>
            <person name="Hauser L."/>
            <person name="Kyrpides N."/>
            <person name="Wiegel J."/>
        </authorList>
    </citation>
    <scope>NUCLEOTIDE SEQUENCE [LARGE SCALE GENOMIC DNA]</scope>
    <source>
        <strain evidence="3">ATCC BAA-1301 / DSM 18059 / JW/NM-WN-LF</strain>
    </source>
</reference>
<dbReference type="SUPFAM" id="SSF81585">
    <property type="entry name" value="PsbU/PolX domain-like"/>
    <property type="match status" value="1"/>
</dbReference>
<dbReference type="SFLD" id="SFLDS00029">
    <property type="entry name" value="Radical_SAM"/>
    <property type="match status" value="1"/>
</dbReference>
<keyword evidence="3" id="KW-1185">Reference proteome</keyword>
<name>B2A6K3_NATTJ</name>
<dbReference type="PROSITE" id="PS51918">
    <property type="entry name" value="RADICAL_SAM"/>
    <property type="match status" value="1"/>
</dbReference>
<dbReference type="InterPro" id="IPR007197">
    <property type="entry name" value="rSAM"/>
</dbReference>
<dbReference type="RefSeq" id="WP_012448395.1">
    <property type="nucleotide sequence ID" value="NC_010718.1"/>
</dbReference>
<dbReference type="InParanoid" id="B2A6K3"/>
<gene>
    <name evidence="2" type="ordered locus">Nther_1966</name>
</gene>
<dbReference type="SUPFAM" id="SSF102114">
    <property type="entry name" value="Radical SAM enzymes"/>
    <property type="match status" value="1"/>
</dbReference>
<evidence type="ECO:0000259" key="1">
    <source>
        <dbReference type="PROSITE" id="PS51918"/>
    </source>
</evidence>
<dbReference type="Gene3D" id="1.10.150.320">
    <property type="entry name" value="Photosystem II 12 kDa extrinsic protein"/>
    <property type="match status" value="1"/>
</dbReference>
<dbReference type="eggNOG" id="COG1031">
    <property type="taxonomic scope" value="Bacteria"/>
</dbReference>
<reference evidence="2 3" key="1">
    <citation type="submission" date="2008-04" db="EMBL/GenBank/DDBJ databases">
        <title>Complete sequence of chromosome of Natranaerobius thermophilus JW/NM-WN-LF.</title>
        <authorList>
            <consortium name="US DOE Joint Genome Institute"/>
            <person name="Copeland A."/>
            <person name="Lucas S."/>
            <person name="Lapidus A."/>
            <person name="Glavina del Rio T."/>
            <person name="Dalin E."/>
            <person name="Tice H."/>
            <person name="Bruce D."/>
            <person name="Goodwin L."/>
            <person name="Pitluck S."/>
            <person name="Chertkov O."/>
            <person name="Brettin T."/>
            <person name="Detter J.C."/>
            <person name="Han C."/>
            <person name="Kuske C.R."/>
            <person name="Schmutz J."/>
            <person name="Larimer F."/>
            <person name="Land M."/>
            <person name="Hauser L."/>
            <person name="Kyrpides N."/>
            <person name="Lykidis A."/>
            <person name="Mesbah N.M."/>
            <person name="Wiegel J."/>
        </authorList>
    </citation>
    <scope>NUCLEOTIDE SEQUENCE [LARGE SCALE GENOMIC DNA]</scope>
    <source>
        <strain evidence="3">ATCC BAA-1301 / DSM 18059 / JW/NM-WN-LF</strain>
    </source>
</reference>
<protein>
    <submittedName>
        <fullName evidence="2">Radical SAM domain protein</fullName>
    </submittedName>
</protein>